<accession>A0ABV9XZ88</accession>
<protein>
    <submittedName>
        <fullName evidence="2">STAS domain-containing protein</fullName>
    </submittedName>
</protein>
<gene>
    <name evidence="2" type="ORF">ACFPFM_17990</name>
</gene>
<name>A0ABV9XZ88_9PSEU</name>
<dbReference type="CDD" id="cd07043">
    <property type="entry name" value="STAS_anti-anti-sigma_factors"/>
    <property type="match status" value="1"/>
</dbReference>
<reference evidence="3" key="1">
    <citation type="journal article" date="2019" name="Int. J. Syst. Evol. Microbiol.">
        <title>The Global Catalogue of Microorganisms (GCM) 10K type strain sequencing project: providing services to taxonomists for standard genome sequencing and annotation.</title>
        <authorList>
            <consortium name="The Broad Institute Genomics Platform"/>
            <consortium name="The Broad Institute Genome Sequencing Center for Infectious Disease"/>
            <person name="Wu L."/>
            <person name="Ma J."/>
        </authorList>
    </citation>
    <scope>NUCLEOTIDE SEQUENCE [LARGE SCALE GENOMIC DNA]</scope>
    <source>
        <strain evidence="3">KCTC 12848</strain>
    </source>
</reference>
<evidence type="ECO:0000313" key="2">
    <source>
        <dbReference type="EMBL" id="MFC5055639.1"/>
    </source>
</evidence>
<feature type="domain" description="STAS" evidence="1">
    <location>
        <begin position="1"/>
        <end position="74"/>
    </location>
</feature>
<organism evidence="2 3">
    <name type="scientific">Saccharothrix xinjiangensis</name>
    <dbReference type="NCBI Taxonomy" id="204798"/>
    <lineage>
        <taxon>Bacteria</taxon>
        <taxon>Bacillati</taxon>
        <taxon>Actinomycetota</taxon>
        <taxon>Actinomycetes</taxon>
        <taxon>Pseudonocardiales</taxon>
        <taxon>Pseudonocardiaceae</taxon>
        <taxon>Saccharothrix</taxon>
    </lineage>
</organism>
<proteinExistence type="predicted"/>
<dbReference type="RefSeq" id="WP_344040027.1">
    <property type="nucleotide sequence ID" value="NZ_BAAAKE010000020.1"/>
</dbReference>
<comment type="caution">
    <text evidence="2">The sequence shown here is derived from an EMBL/GenBank/DDBJ whole genome shotgun (WGS) entry which is preliminary data.</text>
</comment>
<evidence type="ECO:0000259" key="1">
    <source>
        <dbReference type="PROSITE" id="PS50801"/>
    </source>
</evidence>
<dbReference type="EMBL" id="JBHSJB010000016">
    <property type="protein sequence ID" value="MFC5055639.1"/>
    <property type="molecule type" value="Genomic_DNA"/>
</dbReference>
<dbReference type="Pfam" id="PF13466">
    <property type="entry name" value="STAS_2"/>
    <property type="match status" value="1"/>
</dbReference>
<dbReference type="InterPro" id="IPR058548">
    <property type="entry name" value="MlaB-like_STAS"/>
</dbReference>
<keyword evidence="3" id="KW-1185">Reference proteome</keyword>
<dbReference type="SUPFAM" id="SSF52091">
    <property type="entry name" value="SpoIIaa-like"/>
    <property type="match status" value="1"/>
</dbReference>
<dbReference type="Proteomes" id="UP001595833">
    <property type="component" value="Unassembled WGS sequence"/>
</dbReference>
<dbReference type="PROSITE" id="PS50801">
    <property type="entry name" value="STAS"/>
    <property type="match status" value="1"/>
</dbReference>
<sequence>MLDGGAPGLVLDLSGVTSCDSSSLATAIVLWQHAAEIGTGFVLVAVPDRLVRLMRVAGVQSLIPVCPATWSAGS</sequence>
<dbReference type="Gene3D" id="3.30.750.24">
    <property type="entry name" value="STAS domain"/>
    <property type="match status" value="1"/>
</dbReference>
<dbReference type="InterPro" id="IPR036513">
    <property type="entry name" value="STAS_dom_sf"/>
</dbReference>
<dbReference type="InterPro" id="IPR002645">
    <property type="entry name" value="STAS_dom"/>
</dbReference>
<evidence type="ECO:0000313" key="3">
    <source>
        <dbReference type="Proteomes" id="UP001595833"/>
    </source>
</evidence>